<evidence type="ECO:0000313" key="2">
    <source>
        <dbReference type="Proteomes" id="UP000317909"/>
    </source>
</evidence>
<protein>
    <submittedName>
        <fullName evidence="1">Uncharacterized protein</fullName>
    </submittedName>
</protein>
<dbReference type="KEGG" id="llh:I41_11860"/>
<gene>
    <name evidence="1" type="ORF">I41_11860</name>
</gene>
<name>A0A517TUH4_9BACT</name>
<dbReference type="RefSeq" id="WP_145431626.1">
    <property type="nucleotide sequence ID" value="NZ_CP036339.1"/>
</dbReference>
<proteinExistence type="predicted"/>
<evidence type="ECO:0000313" key="1">
    <source>
        <dbReference type="EMBL" id="QDT72021.1"/>
    </source>
</evidence>
<dbReference type="OrthoDB" id="9156758at2"/>
<organism evidence="1 2">
    <name type="scientific">Lacipirellula limnantheis</name>
    <dbReference type="NCBI Taxonomy" id="2528024"/>
    <lineage>
        <taxon>Bacteria</taxon>
        <taxon>Pseudomonadati</taxon>
        <taxon>Planctomycetota</taxon>
        <taxon>Planctomycetia</taxon>
        <taxon>Pirellulales</taxon>
        <taxon>Lacipirellulaceae</taxon>
        <taxon>Lacipirellula</taxon>
    </lineage>
</organism>
<dbReference type="Proteomes" id="UP000317909">
    <property type="component" value="Chromosome"/>
</dbReference>
<sequence length="135" mass="16105">MSHRSVVISSFEEYLDDEFTSVQDRAAETADRNIHLSRFPYSVMLQVAYPELDYANRWCWQNFGPGDGQCLQRDSEYRVCECVDPHSHVGKWMSHWWAKTDYDFGFNEWYFSESDDLERFVANIENINRGEHYPK</sequence>
<dbReference type="AlphaFoldDB" id="A0A517TUH4"/>
<dbReference type="EMBL" id="CP036339">
    <property type="protein sequence ID" value="QDT72021.1"/>
    <property type="molecule type" value="Genomic_DNA"/>
</dbReference>
<reference evidence="1 2" key="1">
    <citation type="submission" date="2019-02" db="EMBL/GenBank/DDBJ databases">
        <title>Deep-cultivation of Planctomycetes and their phenomic and genomic characterization uncovers novel biology.</title>
        <authorList>
            <person name="Wiegand S."/>
            <person name="Jogler M."/>
            <person name="Boedeker C."/>
            <person name="Pinto D."/>
            <person name="Vollmers J."/>
            <person name="Rivas-Marin E."/>
            <person name="Kohn T."/>
            <person name="Peeters S.H."/>
            <person name="Heuer A."/>
            <person name="Rast P."/>
            <person name="Oberbeckmann S."/>
            <person name="Bunk B."/>
            <person name="Jeske O."/>
            <person name="Meyerdierks A."/>
            <person name="Storesund J.E."/>
            <person name="Kallscheuer N."/>
            <person name="Luecker S."/>
            <person name="Lage O.M."/>
            <person name="Pohl T."/>
            <person name="Merkel B.J."/>
            <person name="Hornburger P."/>
            <person name="Mueller R.-W."/>
            <person name="Bruemmer F."/>
            <person name="Labrenz M."/>
            <person name="Spormann A.M."/>
            <person name="Op den Camp H."/>
            <person name="Overmann J."/>
            <person name="Amann R."/>
            <person name="Jetten M.S.M."/>
            <person name="Mascher T."/>
            <person name="Medema M.H."/>
            <person name="Devos D.P."/>
            <person name="Kaster A.-K."/>
            <person name="Ovreas L."/>
            <person name="Rohde M."/>
            <person name="Galperin M.Y."/>
            <person name="Jogler C."/>
        </authorList>
    </citation>
    <scope>NUCLEOTIDE SEQUENCE [LARGE SCALE GENOMIC DNA]</scope>
    <source>
        <strain evidence="1 2">I41</strain>
    </source>
</reference>
<keyword evidence="2" id="KW-1185">Reference proteome</keyword>
<accession>A0A517TUH4</accession>